<organism evidence="1 2">
    <name type="scientific">Microbacterium phage Etna</name>
    <dbReference type="NCBI Taxonomy" id="2126930"/>
    <lineage>
        <taxon>Viruses</taxon>
        <taxon>Duplodnaviria</taxon>
        <taxon>Heunggongvirae</taxon>
        <taxon>Uroviricota</taxon>
        <taxon>Caudoviricetes</taxon>
        <taxon>Ilzatvirus</taxon>
        <taxon>Ilzatvirus hamlet</taxon>
    </lineage>
</organism>
<dbReference type="Pfam" id="PF01503">
    <property type="entry name" value="PRA-PH"/>
    <property type="match status" value="1"/>
</dbReference>
<name>A0A2R3ZZV1_9CAUD</name>
<evidence type="ECO:0000313" key="1">
    <source>
        <dbReference type="EMBL" id="AVR56310.1"/>
    </source>
</evidence>
<dbReference type="EMBL" id="MH045559">
    <property type="protein sequence ID" value="AVR56310.1"/>
    <property type="molecule type" value="Genomic_DNA"/>
</dbReference>
<proteinExistence type="predicted"/>
<reference evidence="1 2" key="1">
    <citation type="submission" date="2018-03" db="EMBL/GenBank/DDBJ databases">
        <authorList>
            <person name="Stanton A.-C.J."/>
            <person name="Garlena R.A."/>
            <person name="Russell D.A."/>
            <person name="Pope W.H."/>
            <person name="Jacobs-Sera D."/>
            <person name="Hatfull G.F."/>
        </authorList>
    </citation>
    <scope>NUCLEOTIDE SEQUENCE [LARGE SCALE GENOMIC DNA]</scope>
</reference>
<protein>
    <submittedName>
        <fullName evidence="1">MazG-like nucleotide pyrophosphohydrolase</fullName>
    </submittedName>
</protein>
<evidence type="ECO:0000313" key="2">
    <source>
        <dbReference type="Proteomes" id="UP000244355"/>
    </source>
</evidence>
<accession>A0A2R3ZZV1</accession>
<gene>
    <name evidence="1" type="primary">45</name>
    <name evidence="1" type="ORF">PBI_ETNA_45</name>
</gene>
<keyword evidence="1" id="KW-0378">Hydrolase</keyword>
<dbReference type="InterPro" id="IPR023292">
    <property type="entry name" value="NTP_PyroPHydrolase-like_dom_sf"/>
</dbReference>
<dbReference type="GO" id="GO:0016787">
    <property type="term" value="F:hydrolase activity"/>
    <property type="evidence" value="ECO:0007669"/>
    <property type="project" value="UniProtKB-KW"/>
</dbReference>
<dbReference type="Gene3D" id="1.10.3420.10">
    <property type="entry name" value="putative ntp pyrophosphohydrolase like domain"/>
    <property type="match status" value="1"/>
</dbReference>
<sequence length="301" mass="33253">MNTVTYPTRHPSVEALHLSVLNAKEVAAWCGGRVIDSASDGKWVMFPDHEGKSQTAVPRDYIVKLGPGKFARYTVDEFEKEFDLLGATIGGDYLLVRKPTTDFRVELGDQVFTAEQWAIIQAYAEGHTRAALINEQGHKAQRQNAAFHKVMGIETADSPRAIPAEDVPVVIELIREEFIDELIPALGAHVVFTSDGKFEWIDTDGEPDVVEIYDALIDILYVTYGALNRAGMQAEPGYDEVQGSNMSKLGRDGKAIIAGPNDPEGVFEGRVKKGPDYYKPNLRFILAEQGWDPDATEEQVA</sequence>
<dbReference type="InterPro" id="IPR021130">
    <property type="entry name" value="PRib-ATP_PPHydrolase-like"/>
</dbReference>
<dbReference type="Proteomes" id="UP000244355">
    <property type="component" value="Segment"/>
</dbReference>